<dbReference type="PRINTS" id="PR00081">
    <property type="entry name" value="GDHRDH"/>
</dbReference>
<comment type="similarity">
    <text evidence="5">Belongs to the short-chain dehydrogenases/reductases (SDR) family.</text>
</comment>
<dbReference type="PANTHER" id="PTHR44085">
    <property type="entry name" value="SEPIAPTERIN REDUCTASE"/>
    <property type="match status" value="1"/>
</dbReference>
<keyword evidence="4" id="KW-0560">Oxidoreductase</keyword>
<gene>
    <name evidence="6" type="ORF">C7H73_08050</name>
</gene>
<dbReference type="PROSITE" id="PS00061">
    <property type="entry name" value="ADH_SHORT"/>
    <property type="match status" value="1"/>
</dbReference>
<comment type="subcellular location">
    <subcellularLocation>
        <location evidence="1">Cytoplasm</location>
    </subcellularLocation>
</comment>
<dbReference type="InterPro" id="IPR020904">
    <property type="entry name" value="Sc_DH/Rdtase_CS"/>
</dbReference>
<dbReference type="InterPro" id="IPR036291">
    <property type="entry name" value="NAD(P)-bd_dom_sf"/>
</dbReference>
<dbReference type="OrthoDB" id="9794387at2"/>
<evidence type="ECO:0000256" key="2">
    <source>
        <dbReference type="ARBA" id="ARBA00022490"/>
    </source>
</evidence>
<sequence length="249" mass="25760">MTLHLTILTGGSRGMGLAMARQLLAPGHTLVSIARHANPELAAPAGAQLEQWTLDLADGAQAAGQLQSWLSAQGAGRYASATLINNAGVIPPIAPLSASDVHEVARALRVGLEAPMQLTAAFLAATEGWGVPRKVLNVSSGLGRRAMASQAAYCAAKAGMDHFTRCLALDEAAKPHGARVCSLAPGVIDTDMQVQLRSADAADFPDVGNFAQLKSSGSLTSPEEAARRVLAWLARPDFGANPVADVRDA</sequence>
<dbReference type="PANTHER" id="PTHR44085:SF2">
    <property type="entry name" value="SEPIAPTERIN REDUCTASE"/>
    <property type="match status" value="1"/>
</dbReference>
<dbReference type="SUPFAM" id="SSF51735">
    <property type="entry name" value="NAD(P)-binding Rossmann-fold domains"/>
    <property type="match status" value="1"/>
</dbReference>
<evidence type="ECO:0000256" key="1">
    <source>
        <dbReference type="ARBA" id="ARBA00004496"/>
    </source>
</evidence>
<dbReference type="Proteomes" id="UP000241829">
    <property type="component" value="Chromosome"/>
</dbReference>
<dbReference type="RefSeq" id="WP_106846166.1">
    <property type="nucleotide sequence ID" value="NZ_CP027792.1"/>
</dbReference>
<accession>A0A2P1NKP7</accession>
<dbReference type="GO" id="GO:0006729">
    <property type="term" value="P:tetrahydrobiopterin biosynthetic process"/>
    <property type="evidence" value="ECO:0007669"/>
    <property type="project" value="TreeGrafter"/>
</dbReference>
<dbReference type="PRINTS" id="PR00080">
    <property type="entry name" value="SDRFAMILY"/>
</dbReference>
<dbReference type="Pfam" id="PF00106">
    <property type="entry name" value="adh_short"/>
    <property type="match status" value="1"/>
</dbReference>
<keyword evidence="3" id="KW-0521">NADP</keyword>
<dbReference type="GO" id="GO:0005737">
    <property type="term" value="C:cytoplasm"/>
    <property type="evidence" value="ECO:0007669"/>
    <property type="project" value="UniProtKB-SubCell"/>
</dbReference>
<evidence type="ECO:0000256" key="3">
    <source>
        <dbReference type="ARBA" id="ARBA00022857"/>
    </source>
</evidence>
<evidence type="ECO:0000256" key="5">
    <source>
        <dbReference type="RuleBase" id="RU000363"/>
    </source>
</evidence>
<proteinExistence type="inferred from homology"/>
<name>A0A2P1NKP7_9BURK</name>
<keyword evidence="2" id="KW-0963">Cytoplasm</keyword>
<dbReference type="KEGG" id="melm:C7H73_08050"/>
<organism evidence="6 7">
    <name type="scientific">Pulveribacter suum</name>
    <dbReference type="NCBI Taxonomy" id="2116657"/>
    <lineage>
        <taxon>Bacteria</taxon>
        <taxon>Pseudomonadati</taxon>
        <taxon>Pseudomonadota</taxon>
        <taxon>Betaproteobacteria</taxon>
        <taxon>Burkholderiales</taxon>
        <taxon>Comamonadaceae</taxon>
        <taxon>Pulveribacter</taxon>
    </lineage>
</organism>
<dbReference type="EMBL" id="CP027792">
    <property type="protein sequence ID" value="AVP57613.1"/>
    <property type="molecule type" value="Genomic_DNA"/>
</dbReference>
<reference evidence="7" key="1">
    <citation type="submission" date="2018-03" db="EMBL/GenBank/DDBJ databases">
        <title>Genome sequencing of Melaminivora sp. strain SC2-7.</title>
        <authorList>
            <person name="Kim S.-J."/>
            <person name="Heo J."/>
            <person name="Ahn J.-H."/>
            <person name="Kwon S.-W."/>
        </authorList>
    </citation>
    <scope>NUCLEOTIDE SEQUENCE [LARGE SCALE GENOMIC DNA]</scope>
    <source>
        <strain evidence="7">SC2-7</strain>
    </source>
</reference>
<dbReference type="InterPro" id="IPR002347">
    <property type="entry name" value="SDR_fam"/>
</dbReference>
<dbReference type="Gene3D" id="3.40.50.720">
    <property type="entry name" value="NAD(P)-binding Rossmann-like Domain"/>
    <property type="match status" value="1"/>
</dbReference>
<protein>
    <submittedName>
        <fullName evidence="6">Short-chain dehydrogenase</fullName>
    </submittedName>
</protein>
<evidence type="ECO:0000256" key="4">
    <source>
        <dbReference type="ARBA" id="ARBA00023002"/>
    </source>
</evidence>
<evidence type="ECO:0000313" key="6">
    <source>
        <dbReference type="EMBL" id="AVP57613.1"/>
    </source>
</evidence>
<keyword evidence="7" id="KW-1185">Reference proteome</keyword>
<dbReference type="InterPro" id="IPR051721">
    <property type="entry name" value="Biopterin_syn/organic_redct"/>
</dbReference>
<dbReference type="GO" id="GO:0004757">
    <property type="term" value="F:sepiapterin reductase (NADP+) activity"/>
    <property type="evidence" value="ECO:0007669"/>
    <property type="project" value="TreeGrafter"/>
</dbReference>
<evidence type="ECO:0000313" key="7">
    <source>
        <dbReference type="Proteomes" id="UP000241829"/>
    </source>
</evidence>
<dbReference type="AlphaFoldDB" id="A0A2P1NKP7"/>